<dbReference type="Gene3D" id="2.160.20.10">
    <property type="entry name" value="Single-stranded right-handed beta-helix, Pectin lyase-like"/>
    <property type="match status" value="1"/>
</dbReference>
<comment type="caution">
    <text evidence="2">The sequence shown here is derived from an EMBL/GenBank/DDBJ whole genome shotgun (WGS) entry which is preliminary data.</text>
</comment>
<dbReference type="InterPro" id="IPR024535">
    <property type="entry name" value="RHGA/B-epi-like_pectate_lyase"/>
</dbReference>
<gene>
    <name evidence="2" type="ORF">MZO42_01450</name>
</gene>
<protein>
    <submittedName>
        <fullName evidence="2">Glycoside hydrolase family 55 protein</fullName>
    </submittedName>
</protein>
<dbReference type="InterPro" id="IPR012334">
    <property type="entry name" value="Pectin_lyas_fold"/>
</dbReference>
<dbReference type="GO" id="GO:0016787">
    <property type="term" value="F:hydrolase activity"/>
    <property type="evidence" value="ECO:0007669"/>
    <property type="project" value="UniProtKB-KW"/>
</dbReference>
<dbReference type="SUPFAM" id="SSF51126">
    <property type="entry name" value="Pectin lyase-like"/>
    <property type="match status" value="1"/>
</dbReference>
<sequence length="458" mass="48563">MSEILVTSYGADPTGTTDSLAAIEDARDAAIAASKTLVFPQGTYKISATLELGYPRLHVRGEERAVIQADFTTGPIVSVSNTGIAYQFSLRNILLVGKYSGNTPVGTEVGLRTQNVVHGVYENIRVRNVTRKAFHVTGDVLSVYSNLVSDQQNDGLSNEMAPEYDLYIDGTTLASSTTACQFSNCILERGTLAGLYIAKGTNNIFKGGGAEGLPGRGVILSADAYRNQFDQFYCEYNAGGDFDISGTANVFVNCEAYDLTRTTTSFHVKSGAARNIIEKCGSTTDSGAYTIVQIDAGAEDTVVRDCALYKLTDSGTRTWLENWSDQFNGVAQGGSRTFTPTFAGSSTAGAFVYDVRSGTATRIGRRVFIDIALRISSVTNGATGSETRITGLPWSASGGSAAVVDEGGMTYPGASTVLGGYIDGNRIVLRGNKNAGPVDPATLNAWSYVRLTGNYEVA</sequence>
<evidence type="ECO:0000313" key="2">
    <source>
        <dbReference type="EMBL" id="MDT8757352.1"/>
    </source>
</evidence>
<organism evidence="2">
    <name type="scientific">Sphingomonas psychrotolerans</name>
    <dbReference type="NCBI Taxonomy" id="1327635"/>
    <lineage>
        <taxon>Bacteria</taxon>
        <taxon>Pseudomonadati</taxon>
        <taxon>Pseudomonadota</taxon>
        <taxon>Alphaproteobacteria</taxon>
        <taxon>Sphingomonadales</taxon>
        <taxon>Sphingomonadaceae</taxon>
        <taxon>Sphingomonas</taxon>
    </lineage>
</organism>
<proteinExistence type="predicted"/>
<evidence type="ECO:0000259" key="1">
    <source>
        <dbReference type="Pfam" id="PF12708"/>
    </source>
</evidence>
<dbReference type="Pfam" id="PF12708">
    <property type="entry name" value="Pect-lyase_RHGA_epim"/>
    <property type="match status" value="1"/>
</dbReference>
<name>A0ABU3N0Q7_9SPHN</name>
<accession>A0ABU3N0Q7</accession>
<reference evidence="2" key="1">
    <citation type="submission" date="2022-04" db="EMBL/GenBank/DDBJ databases">
        <title>Tomato heritable bacteria conferring resistance against bacterial wilt.</title>
        <authorList>
            <person name="Yin J."/>
        </authorList>
    </citation>
    <scope>NUCLEOTIDE SEQUENCE</scope>
    <source>
        <strain evidence="2">Cra20</strain>
    </source>
</reference>
<dbReference type="EMBL" id="JALMLT010000001">
    <property type="protein sequence ID" value="MDT8757352.1"/>
    <property type="molecule type" value="Genomic_DNA"/>
</dbReference>
<feature type="domain" description="Rhamnogalacturonase A/B/Epimerase-like pectate lyase" evidence="1">
    <location>
        <begin position="6"/>
        <end position="52"/>
    </location>
</feature>
<keyword evidence="2" id="KW-0378">Hydrolase</keyword>
<dbReference type="InterPro" id="IPR011050">
    <property type="entry name" value="Pectin_lyase_fold/virulence"/>
</dbReference>